<accession>A0A7M2RMW3</accession>
<dbReference type="AlphaFoldDB" id="A0A7M2RMW3"/>
<dbReference type="SUPFAM" id="SSF47413">
    <property type="entry name" value="lambda repressor-like DNA-binding domains"/>
    <property type="match status" value="1"/>
</dbReference>
<keyword evidence="3" id="KW-1185">Reference proteome</keyword>
<organism evidence="2 3">
    <name type="scientific">Blautia liquoris</name>
    <dbReference type="NCBI Taxonomy" id="2779518"/>
    <lineage>
        <taxon>Bacteria</taxon>
        <taxon>Bacillati</taxon>
        <taxon>Bacillota</taxon>
        <taxon>Clostridia</taxon>
        <taxon>Lachnospirales</taxon>
        <taxon>Lachnospiraceae</taxon>
        <taxon>Blautia</taxon>
    </lineage>
</organism>
<dbReference type="GO" id="GO:0003677">
    <property type="term" value="F:DNA binding"/>
    <property type="evidence" value="ECO:0007669"/>
    <property type="project" value="InterPro"/>
</dbReference>
<dbReference type="KEGG" id="bliq:INP51_07120"/>
<dbReference type="Proteomes" id="UP000593601">
    <property type="component" value="Chromosome"/>
</dbReference>
<evidence type="ECO:0000313" key="2">
    <source>
        <dbReference type="EMBL" id="QOV20690.1"/>
    </source>
</evidence>
<dbReference type="PROSITE" id="PS50943">
    <property type="entry name" value="HTH_CROC1"/>
    <property type="match status" value="1"/>
</dbReference>
<dbReference type="Gene3D" id="1.10.260.40">
    <property type="entry name" value="lambda repressor-like DNA-binding domains"/>
    <property type="match status" value="1"/>
</dbReference>
<dbReference type="CDD" id="cd00093">
    <property type="entry name" value="HTH_XRE"/>
    <property type="match status" value="1"/>
</dbReference>
<proteinExistence type="predicted"/>
<reference evidence="2 3" key="1">
    <citation type="submission" date="2020-10" db="EMBL/GenBank/DDBJ databases">
        <title>Blautia liquoris sp.nov., isolated from the mud in a fermentation cellar used for the production of Chinese strong-flavoured liquor.</title>
        <authorList>
            <person name="Lu L."/>
        </authorList>
    </citation>
    <scope>NUCLEOTIDE SEQUENCE [LARGE SCALE GENOMIC DNA]</scope>
    <source>
        <strain evidence="2 3">LZLJ-3</strain>
    </source>
</reference>
<gene>
    <name evidence="2" type="ORF">INP51_07120</name>
</gene>
<name>A0A7M2RMW3_9FIRM</name>
<dbReference type="InterPro" id="IPR010982">
    <property type="entry name" value="Lambda_DNA-bd_dom_sf"/>
</dbReference>
<dbReference type="RefSeq" id="WP_193737004.1">
    <property type="nucleotide sequence ID" value="NZ_CP063304.1"/>
</dbReference>
<sequence>MLDNFKYPKEIARDVALQEKKKRKRKKMTQKELSERTGISLASLKRFEQTGEISFVSLIKIADILGEKEVVGKLFTSKDYQSIQEVIDERNQESDRKISWKNSRNSG</sequence>
<dbReference type="InterPro" id="IPR001387">
    <property type="entry name" value="Cro/C1-type_HTH"/>
</dbReference>
<dbReference type="EMBL" id="CP063304">
    <property type="protein sequence ID" value="QOV20690.1"/>
    <property type="molecule type" value="Genomic_DNA"/>
</dbReference>
<feature type="domain" description="HTH cro/C1-type" evidence="1">
    <location>
        <begin position="20"/>
        <end position="71"/>
    </location>
</feature>
<dbReference type="Pfam" id="PF01381">
    <property type="entry name" value="HTH_3"/>
    <property type="match status" value="1"/>
</dbReference>
<protein>
    <submittedName>
        <fullName evidence="2">Helix-turn-helix transcriptional regulator</fullName>
    </submittedName>
</protein>
<evidence type="ECO:0000313" key="3">
    <source>
        <dbReference type="Proteomes" id="UP000593601"/>
    </source>
</evidence>
<evidence type="ECO:0000259" key="1">
    <source>
        <dbReference type="PROSITE" id="PS50943"/>
    </source>
</evidence>